<dbReference type="PANTHER" id="PTHR43689:SF8">
    <property type="entry name" value="ALPHA_BETA-HYDROLASES SUPERFAMILY PROTEIN"/>
    <property type="match status" value="1"/>
</dbReference>
<dbReference type="InterPro" id="IPR029058">
    <property type="entry name" value="AB_hydrolase_fold"/>
</dbReference>
<dbReference type="SUPFAM" id="SSF53474">
    <property type="entry name" value="alpha/beta-Hydrolases"/>
    <property type="match status" value="1"/>
</dbReference>
<dbReference type="EMBL" id="CP089984">
    <property type="protein sequence ID" value="WXB19573.1"/>
    <property type="molecule type" value="Genomic_DNA"/>
</dbReference>
<feature type="domain" description="AB hydrolase-1" evidence="1">
    <location>
        <begin position="8"/>
        <end position="214"/>
    </location>
</feature>
<dbReference type="Pfam" id="PF12697">
    <property type="entry name" value="Abhydrolase_6"/>
    <property type="match status" value="1"/>
</dbReference>
<keyword evidence="3" id="KW-1185">Reference proteome</keyword>
<keyword evidence="2" id="KW-0378">Hydrolase</keyword>
<organism evidence="2 3">
    <name type="scientific">Pendulispora albinea</name>
    <dbReference type="NCBI Taxonomy" id="2741071"/>
    <lineage>
        <taxon>Bacteria</taxon>
        <taxon>Pseudomonadati</taxon>
        <taxon>Myxococcota</taxon>
        <taxon>Myxococcia</taxon>
        <taxon>Myxococcales</taxon>
        <taxon>Sorangiineae</taxon>
        <taxon>Pendulisporaceae</taxon>
        <taxon>Pendulispora</taxon>
    </lineage>
</organism>
<evidence type="ECO:0000313" key="2">
    <source>
        <dbReference type="EMBL" id="WXB19573.1"/>
    </source>
</evidence>
<dbReference type="InterPro" id="IPR000073">
    <property type="entry name" value="AB_hydrolase_1"/>
</dbReference>
<dbReference type="PANTHER" id="PTHR43689">
    <property type="entry name" value="HYDROLASE"/>
    <property type="match status" value="1"/>
</dbReference>
<dbReference type="RefSeq" id="WP_394829180.1">
    <property type="nucleotide sequence ID" value="NZ_CP089984.1"/>
</dbReference>
<protein>
    <submittedName>
        <fullName evidence="2">Alpha/beta hydrolase</fullName>
    </submittedName>
</protein>
<evidence type="ECO:0000259" key="1">
    <source>
        <dbReference type="Pfam" id="PF12697"/>
    </source>
</evidence>
<reference evidence="2 3" key="1">
    <citation type="submission" date="2021-12" db="EMBL/GenBank/DDBJ databases">
        <title>Discovery of the Pendulisporaceae a myxobacterial family with distinct sporulation behavior and unique specialized metabolism.</title>
        <authorList>
            <person name="Garcia R."/>
            <person name="Popoff A."/>
            <person name="Bader C.D."/>
            <person name="Loehr J."/>
            <person name="Walesch S."/>
            <person name="Walt C."/>
            <person name="Boldt J."/>
            <person name="Bunk B."/>
            <person name="Haeckl F.J.F.P.J."/>
            <person name="Gunesch A.P."/>
            <person name="Birkelbach J."/>
            <person name="Nuebel U."/>
            <person name="Pietschmann T."/>
            <person name="Bach T."/>
            <person name="Mueller R."/>
        </authorList>
    </citation>
    <scope>NUCLEOTIDE SEQUENCE [LARGE SCALE GENOMIC DNA]</scope>
    <source>
        <strain evidence="2 3">MSr11954</strain>
    </source>
</reference>
<dbReference type="Gene3D" id="3.40.50.1820">
    <property type="entry name" value="alpha/beta hydrolase"/>
    <property type="match status" value="1"/>
</dbReference>
<sequence>MGDRGETVVFVHGGASPELTWSRQAPLADRWRLVIPWRRCFDPSPPGARQDWEADAHDLLALLPHPAHVVTHSYGGVGAAVAAARAPHRFASLTWIEPPLWFVAEEDPDVARVTRLARSIGDPHADPKLRAAFMQLAGMPPDHEVTRELERLARNLRDPGEARPDLASIRAARVPTAVVSGDHDPGIERICDALHDALGGERVILRGAGHAVQRSAGFNDWLASFLGNAAREEHRARRAQPKT</sequence>
<gene>
    <name evidence="2" type="ORF">LZC94_20395</name>
</gene>
<name>A0ABZ2MAN6_9BACT</name>
<proteinExistence type="predicted"/>
<dbReference type="Proteomes" id="UP001370348">
    <property type="component" value="Chromosome"/>
</dbReference>
<dbReference type="GO" id="GO:0016787">
    <property type="term" value="F:hydrolase activity"/>
    <property type="evidence" value="ECO:0007669"/>
    <property type="project" value="UniProtKB-KW"/>
</dbReference>
<evidence type="ECO:0000313" key="3">
    <source>
        <dbReference type="Proteomes" id="UP001370348"/>
    </source>
</evidence>
<accession>A0ABZ2MAN6</accession>